<proteinExistence type="predicted"/>
<keyword evidence="2" id="KW-1133">Transmembrane helix</keyword>
<dbReference type="OrthoDB" id="5378633at2759"/>
<gene>
    <name evidence="3" type="ORF">CNMCM5793_002373</name>
</gene>
<feature type="transmembrane region" description="Helical" evidence="2">
    <location>
        <begin position="29"/>
        <end position="49"/>
    </location>
</feature>
<feature type="region of interest" description="Disordered" evidence="1">
    <location>
        <begin position="125"/>
        <end position="144"/>
    </location>
</feature>
<evidence type="ECO:0000313" key="3">
    <source>
        <dbReference type="EMBL" id="KAF7126014.1"/>
    </source>
</evidence>
<dbReference type="EMBL" id="JACBAD010001954">
    <property type="protein sequence ID" value="KAF7126014.1"/>
    <property type="molecule type" value="Genomic_DNA"/>
</dbReference>
<sequence length="180" mass="20296">MLEEPVMPPPSGAVSNFARPQDALHTVNLATQVLCMIVTTIIVLLRIFISAHLRKRLGLEDYMTIAGWVGLSRAFPLFIDDGNRIHEKLELFKVPSGSSRKKLDGLSLLIRAVFKPFNRIAGNTNTKRGNIQKPSTIPLKTTDSSTTQDDMWVYFYNPEPDEEDPPTLDEIQILREFVES</sequence>
<protein>
    <submittedName>
        <fullName evidence="3">Uncharacterized protein</fullName>
    </submittedName>
</protein>
<reference evidence="3" key="1">
    <citation type="submission" date="2020-06" db="EMBL/GenBank/DDBJ databases">
        <title>Draft genome sequences of strains closely related to Aspergillus parafelis and Aspergillus hiratsukae.</title>
        <authorList>
            <person name="Dos Santos R.A.C."/>
            <person name="Rivero-Menendez O."/>
            <person name="Steenwyk J.L."/>
            <person name="Mead M.E."/>
            <person name="Goldman G.H."/>
            <person name="Alastruey-Izquierdo A."/>
            <person name="Rokas A."/>
        </authorList>
    </citation>
    <scope>NUCLEOTIDE SEQUENCE</scope>
    <source>
        <strain evidence="3">CNM-CM5793</strain>
    </source>
</reference>
<dbReference type="AlphaFoldDB" id="A0A8H6PCM7"/>
<keyword evidence="2" id="KW-0472">Membrane</keyword>
<evidence type="ECO:0000256" key="1">
    <source>
        <dbReference type="SAM" id="MobiDB-lite"/>
    </source>
</evidence>
<evidence type="ECO:0000313" key="4">
    <source>
        <dbReference type="Proteomes" id="UP000630445"/>
    </source>
</evidence>
<evidence type="ECO:0000256" key="2">
    <source>
        <dbReference type="SAM" id="Phobius"/>
    </source>
</evidence>
<keyword evidence="4" id="KW-1185">Reference proteome</keyword>
<dbReference type="Proteomes" id="UP000630445">
    <property type="component" value="Unassembled WGS sequence"/>
</dbReference>
<keyword evidence="2" id="KW-0812">Transmembrane</keyword>
<name>A0A8H6PCM7_9EURO</name>
<organism evidence="3 4">
    <name type="scientific">Aspergillus hiratsukae</name>
    <dbReference type="NCBI Taxonomy" id="1194566"/>
    <lineage>
        <taxon>Eukaryota</taxon>
        <taxon>Fungi</taxon>
        <taxon>Dikarya</taxon>
        <taxon>Ascomycota</taxon>
        <taxon>Pezizomycotina</taxon>
        <taxon>Eurotiomycetes</taxon>
        <taxon>Eurotiomycetidae</taxon>
        <taxon>Eurotiales</taxon>
        <taxon>Aspergillaceae</taxon>
        <taxon>Aspergillus</taxon>
        <taxon>Aspergillus subgen. Fumigati</taxon>
    </lineage>
</organism>
<accession>A0A8H6PCM7</accession>
<comment type="caution">
    <text evidence="3">The sequence shown here is derived from an EMBL/GenBank/DDBJ whole genome shotgun (WGS) entry which is preliminary data.</text>
</comment>